<dbReference type="Pfam" id="PF02594">
    <property type="entry name" value="DUF167"/>
    <property type="match status" value="1"/>
</dbReference>
<reference evidence="2" key="1">
    <citation type="submission" date="2015-10" db="EMBL/GenBank/DDBJ databases">
        <authorList>
            <person name="Gilbert D.G."/>
        </authorList>
    </citation>
    <scope>NUCLEOTIDE SEQUENCE</scope>
</reference>
<dbReference type="PANTHER" id="PTHR13420">
    <property type="entry name" value="UPF0235 PROTEIN C15ORF40"/>
    <property type="match status" value="1"/>
</dbReference>
<dbReference type="AlphaFoldDB" id="A0A160TVU5"/>
<sequence length="82" mass="9209">MVTRAKRSEFGQIRSGRLVVRVSAPPAEGKANSELLKFLASSFGCSQRNVNLRTGLRSREKRVQIKAPFQMPEFLSSSLKRD</sequence>
<organism evidence="2">
    <name type="scientific">hydrothermal vent metagenome</name>
    <dbReference type="NCBI Taxonomy" id="652676"/>
    <lineage>
        <taxon>unclassified sequences</taxon>
        <taxon>metagenomes</taxon>
        <taxon>ecological metagenomes</taxon>
    </lineage>
</organism>
<gene>
    <name evidence="2" type="ORF">MGWOODY_XGa1901</name>
</gene>
<dbReference type="Gene3D" id="3.30.1200.10">
    <property type="entry name" value="YggU-like"/>
    <property type="match status" value="1"/>
</dbReference>
<dbReference type="EMBL" id="CZRL01000106">
    <property type="protein sequence ID" value="CUS54911.1"/>
    <property type="molecule type" value="Genomic_DNA"/>
</dbReference>
<dbReference type="PANTHER" id="PTHR13420:SF7">
    <property type="entry name" value="UPF0235 PROTEIN C15ORF40"/>
    <property type="match status" value="1"/>
</dbReference>
<dbReference type="SMART" id="SM01152">
    <property type="entry name" value="DUF167"/>
    <property type="match status" value="1"/>
</dbReference>
<name>A0A160TVU5_9ZZZZ</name>
<dbReference type="SUPFAM" id="SSF69786">
    <property type="entry name" value="YggU-like"/>
    <property type="match status" value="1"/>
</dbReference>
<dbReference type="GO" id="GO:0005737">
    <property type="term" value="C:cytoplasm"/>
    <property type="evidence" value="ECO:0007669"/>
    <property type="project" value="TreeGrafter"/>
</dbReference>
<accession>A0A160TVU5</accession>
<evidence type="ECO:0000256" key="1">
    <source>
        <dbReference type="ARBA" id="ARBA00010364"/>
    </source>
</evidence>
<dbReference type="NCBIfam" id="TIGR00251">
    <property type="entry name" value="DUF167 family protein"/>
    <property type="match status" value="1"/>
</dbReference>
<dbReference type="InterPro" id="IPR003746">
    <property type="entry name" value="DUF167"/>
</dbReference>
<evidence type="ECO:0000313" key="2">
    <source>
        <dbReference type="EMBL" id="CUS54911.1"/>
    </source>
</evidence>
<proteinExistence type="inferred from homology"/>
<protein>
    <submittedName>
        <fullName evidence="2">Uncharacterized conserved protein</fullName>
    </submittedName>
</protein>
<dbReference type="InterPro" id="IPR036591">
    <property type="entry name" value="YggU-like_sf"/>
</dbReference>
<comment type="similarity">
    <text evidence="1">Belongs to the UPF0235 family.</text>
</comment>